<dbReference type="Gene3D" id="3.80.10.10">
    <property type="entry name" value="Ribonuclease Inhibitor"/>
    <property type="match status" value="1"/>
</dbReference>
<evidence type="ECO:0000313" key="2">
    <source>
        <dbReference type="Proteomes" id="UP001218218"/>
    </source>
</evidence>
<sequence>MTNKQMSQTKDGAFNPATHSPFFILFEQDRVPSPEERRTIQELLAEKKSHLAYLNSQVPKRRSGKKLTVPRELRLELDYTRRFIKFHRTLISPWRRLPVEIMSEIFLFTLKSRNGGNIIDEDGVWIDDRPGTLLLCKVCSAWRAVAIGTPALWNTLSLTANYVRRRPLDWVSIWLDRSRSFPVHLQLFWDNEVLPNIVFSALSKFASHLDHTVELAIDGMGHYIDYPYPRLAIRRPVKSPEAPLLSSLSVNLHPPPGSLWDWIYAVYQAAPRLTHLTTTHFPLESFPVANLTDLDLVHPVPMSLVFQIFEHASNLTKICFDVDGPAVKSSARSLLGMKSITSMEITSHHHMGEFLEQTEFPSLVKLHILQIGPWPVAELHSFLSRSSCALAILDLLECDVSQEDIIACLQHKACNTLETLFVRKCYPPAADALLQYLTYDGPGDQLWNPNLRAIDLQYIHAADGLLSALVESRLSTTLSRLPSSQPPPVCLNLVVFCFTDHDYARIHLEDWKRLREMEEITDDLDIIWPGDELCM</sequence>
<evidence type="ECO:0008006" key="3">
    <source>
        <dbReference type="Google" id="ProtNLM"/>
    </source>
</evidence>
<dbReference type="EMBL" id="JARIHO010000023">
    <property type="protein sequence ID" value="KAJ7343203.1"/>
    <property type="molecule type" value="Genomic_DNA"/>
</dbReference>
<keyword evidence="2" id="KW-1185">Reference proteome</keyword>
<gene>
    <name evidence="1" type="ORF">DFH08DRAFT_220598</name>
</gene>
<proteinExistence type="predicted"/>
<accession>A0AAD7EPG7</accession>
<evidence type="ECO:0000313" key="1">
    <source>
        <dbReference type="EMBL" id="KAJ7343203.1"/>
    </source>
</evidence>
<dbReference type="SUPFAM" id="SSF52047">
    <property type="entry name" value="RNI-like"/>
    <property type="match status" value="1"/>
</dbReference>
<name>A0AAD7EPG7_9AGAR</name>
<dbReference type="Proteomes" id="UP001218218">
    <property type="component" value="Unassembled WGS sequence"/>
</dbReference>
<reference evidence="1" key="1">
    <citation type="submission" date="2023-03" db="EMBL/GenBank/DDBJ databases">
        <title>Massive genome expansion in bonnet fungi (Mycena s.s.) driven by repeated elements and novel gene families across ecological guilds.</title>
        <authorList>
            <consortium name="Lawrence Berkeley National Laboratory"/>
            <person name="Harder C.B."/>
            <person name="Miyauchi S."/>
            <person name="Viragh M."/>
            <person name="Kuo A."/>
            <person name="Thoen E."/>
            <person name="Andreopoulos B."/>
            <person name="Lu D."/>
            <person name="Skrede I."/>
            <person name="Drula E."/>
            <person name="Henrissat B."/>
            <person name="Morin E."/>
            <person name="Kohler A."/>
            <person name="Barry K."/>
            <person name="LaButti K."/>
            <person name="Morin E."/>
            <person name="Salamov A."/>
            <person name="Lipzen A."/>
            <person name="Mereny Z."/>
            <person name="Hegedus B."/>
            <person name="Baldrian P."/>
            <person name="Stursova M."/>
            <person name="Weitz H."/>
            <person name="Taylor A."/>
            <person name="Grigoriev I.V."/>
            <person name="Nagy L.G."/>
            <person name="Martin F."/>
            <person name="Kauserud H."/>
        </authorList>
    </citation>
    <scope>NUCLEOTIDE SEQUENCE</scope>
    <source>
        <strain evidence="1">CBHHK002</strain>
    </source>
</reference>
<dbReference type="InterPro" id="IPR032675">
    <property type="entry name" value="LRR_dom_sf"/>
</dbReference>
<protein>
    <recommendedName>
        <fullName evidence="3">F-box domain-containing protein</fullName>
    </recommendedName>
</protein>
<dbReference type="AlphaFoldDB" id="A0AAD7EPG7"/>
<organism evidence="1 2">
    <name type="scientific">Mycena albidolilacea</name>
    <dbReference type="NCBI Taxonomy" id="1033008"/>
    <lineage>
        <taxon>Eukaryota</taxon>
        <taxon>Fungi</taxon>
        <taxon>Dikarya</taxon>
        <taxon>Basidiomycota</taxon>
        <taxon>Agaricomycotina</taxon>
        <taxon>Agaricomycetes</taxon>
        <taxon>Agaricomycetidae</taxon>
        <taxon>Agaricales</taxon>
        <taxon>Marasmiineae</taxon>
        <taxon>Mycenaceae</taxon>
        <taxon>Mycena</taxon>
    </lineage>
</organism>
<comment type="caution">
    <text evidence="1">The sequence shown here is derived from an EMBL/GenBank/DDBJ whole genome shotgun (WGS) entry which is preliminary data.</text>
</comment>
<dbReference type="Gene3D" id="1.20.1280.50">
    <property type="match status" value="1"/>
</dbReference>